<dbReference type="Gene3D" id="3.30.70.580">
    <property type="entry name" value="Pseudouridine synthase I, catalytic domain, N-terminal subdomain"/>
    <property type="match status" value="1"/>
</dbReference>
<sequence>MISTAERNIRMLIAYDGTAYAGWQRQKEQPTVQGALEDKIALMTREPVTLYGAGRTDAGVHALGMCANFKTRRGIPCLGFQKGLNSLLAPDIRVLALDETAERFHARFDAQGKTYFYQVITSPLILPTQRLYYAHFPRAFDLAAMDLALSSLLGEHDFASFEAAGSRDLTVTHGRGAVRTIHHKRIYAIPGGFTVEIGGDGFLRHMVRNIIGTLIPVGRGEKTVANFKKILYAKERSAAGSTAPAQGLFLKEVFY</sequence>
<dbReference type="PANTHER" id="PTHR11142">
    <property type="entry name" value="PSEUDOURIDYLATE SYNTHASE"/>
    <property type="match status" value="1"/>
</dbReference>
<organism evidence="5">
    <name type="scientific">hydrothermal vent metagenome</name>
    <dbReference type="NCBI Taxonomy" id="652676"/>
    <lineage>
        <taxon>unclassified sequences</taxon>
        <taxon>metagenomes</taxon>
        <taxon>ecological metagenomes</taxon>
    </lineage>
</organism>
<dbReference type="NCBIfam" id="TIGR00071">
    <property type="entry name" value="hisT_truA"/>
    <property type="match status" value="1"/>
</dbReference>
<feature type="domain" description="Pseudouridine synthase I TruA alpha/beta" evidence="4">
    <location>
        <begin position="13"/>
        <end position="109"/>
    </location>
</feature>
<keyword evidence="3 5" id="KW-0413">Isomerase</keyword>
<gene>
    <name evidence="5" type="ORF">MNBD_DELTA03-625</name>
</gene>
<dbReference type="HAMAP" id="MF_00171">
    <property type="entry name" value="TruA"/>
    <property type="match status" value="1"/>
</dbReference>
<dbReference type="PANTHER" id="PTHR11142:SF0">
    <property type="entry name" value="TRNA PSEUDOURIDINE SYNTHASE-LIKE 1"/>
    <property type="match status" value="1"/>
</dbReference>
<name>A0A3B0V3I4_9ZZZZ</name>
<accession>A0A3B0V3I4</accession>
<dbReference type="SUPFAM" id="SSF55120">
    <property type="entry name" value="Pseudouridine synthase"/>
    <property type="match status" value="1"/>
</dbReference>
<dbReference type="FunFam" id="3.30.70.580:FF:000001">
    <property type="entry name" value="tRNA pseudouridine synthase A"/>
    <property type="match status" value="1"/>
</dbReference>
<dbReference type="InterPro" id="IPR020094">
    <property type="entry name" value="TruA/RsuA/RluB/E/F_N"/>
</dbReference>
<dbReference type="GO" id="GO:0031119">
    <property type="term" value="P:tRNA pseudouridine synthesis"/>
    <property type="evidence" value="ECO:0007669"/>
    <property type="project" value="TreeGrafter"/>
</dbReference>
<dbReference type="InterPro" id="IPR001406">
    <property type="entry name" value="PsdUridine_synth_TruA"/>
</dbReference>
<reference evidence="5" key="1">
    <citation type="submission" date="2018-06" db="EMBL/GenBank/DDBJ databases">
        <authorList>
            <person name="Zhirakovskaya E."/>
        </authorList>
    </citation>
    <scope>NUCLEOTIDE SEQUENCE</scope>
</reference>
<proteinExistence type="inferred from homology"/>
<dbReference type="PIRSF" id="PIRSF001430">
    <property type="entry name" value="tRNA_psdUrid_synth"/>
    <property type="match status" value="1"/>
</dbReference>
<comment type="similarity">
    <text evidence="1">Belongs to the tRNA pseudouridine synthase TruA family.</text>
</comment>
<evidence type="ECO:0000313" key="5">
    <source>
        <dbReference type="EMBL" id="VAW33312.1"/>
    </source>
</evidence>
<dbReference type="CDD" id="cd02570">
    <property type="entry name" value="PseudoU_synth_EcTruA"/>
    <property type="match status" value="1"/>
</dbReference>
<dbReference type="EMBL" id="UOEX01000030">
    <property type="protein sequence ID" value="VAW33312.1"/>
    <property type="molecule type" value="Genomic_DNA"/>
</dbReference>
<dbReference type="InterPro" id="IPR020097">
    <property type="entry name" value="PsdUridine_synth_TruA_a/b_dom"/>
</dbReference>
<dbReference type="GO" id="GO:0003723">
    <property type="term" value="F:RNA binding"/>
    <property type="evidence" value="ECO:0007669"/>
    <property type="project" value="InterPro"/>
</dbReference>
<evidence type="ECO:0000256" key="1">
    <source>
        <dbReference type="ARBA" id="ARBA00009375"/>
    </source>
</evidence>
<dbReference type="InterPro" id="IPR020095">
    <property type="entry name" value="PsdUridine_synth_TruA_C"/>
</dbReference>
<dbReference type="Gene3D" id="3.30.70.660">
    <property type="entry name" value="Pseudouridine synthase I, catalytic domain, C-terminal subdomain"/>
    <property type="match status" value="1"/>
</dbReference>
<protein>
    <submittedName>
        <fullName evidence="5">tRNA pseudouridine(38-40) synthase</fullName>
        <ecNumber evidence="5">5.4.99.12</ecNumber>
    </submittedName>
</protein>
<dbReference type="InterPro" id="IPR020103">
    <property type="entry name" value="PsdUridine_synth_cat_dom_sf"/>
</dbReference>
<dbReference type="GO" id="GO:0160147">
    <property type="term" value="F:tRNA pseudouridine(38-40) synthase activity"/>
    <property type="evidence" value="ECO:0007669"/>
    <property type="project" value="UniProtKB-EC"/>
</dbReference>
<feature type="domain" description="Pseudouridine synthase I TruA alpha/beta" evidence="4">
    <location>
        <begin position="148"/>
        <end position="255"/>
    </location>
</feature>
<keyword evidence="2" id="KW-0819">tRNA processing</keyword>
<evidence type="ECO:0000259" key="4">
    <source>
        <dbReference type="Pfam" id="PF01416"/>
    </source>
</evidence>
<dbReference type="AlphaFoldDB" id="A0A3B0V3I4"/>
<dbReference type="Pfam" id="PF01416">
    <property type="entry name" value="PseudoU_synth_1"/>
    <property type="match status" value="2"/>
</dbReference>
<evidence type="ECO:0000256" key="3">
    <source>
        <dbReference type="ARBA" id="ARBA00023235"/>
    </source>
</evidence>
<evidence type="ECO:0000256" key="2">
    <source>
        <dbReference type="ARBA" id="ARBA00022694"/>
    </source>
</evidence>
<dbReference type="EC" id="5.4.99.12" evidence="5"/>